<sequence>MAIVNLKYNTFLEIIFGSSNLDYRVQKRIVTDLWDGNFEAPVDKCAQHTLRKANSQKYSIVTRFVPPYCLTVTFYKDTIGFVTVSSLDPDFQHGITDLGDGFHVTDQAVTALRQAYHDSLDLNTAKQVASMSFLSGNPRDNNAHESAINKYDLACKAGNNFKQDEIYIRVEGPAGPPAPAPGLPDPKTILKYHPTPFPGIWLNIKHRTWLLSVYWIHKFLHWMFASSKVDFQKGPAAVLNDFAYSTQNGKYARKLHIIGGELSSHLNWCGRPFALLNLNATNIGVAAVIGLFTAAKIGNTETALKIAASLLLGLFVWQIIWTYFVSTTTYENIASNDFRLRTVKQAVTLFGLDDCHLRLLLAMISPQEDIYAHGSENSYLDIAGMGVLEVTDSVPSEILYVAGYITSSLDPTEINHHSAPDSSAALAAWVPFDTHRITYSSNDKVRRFWLIDSKLHLSNSRRSSIERTEESKLVFKHDGDELNLPNKLRVYGNIANCQTA</sequence>
<dbReference type="AlphaFoldDB" id="A0A0D9NKP4"/>
<gene>
    <name evidence="2" type="ORF">H634G_09943</name>
</gene>
<feature type="transmembrane region" description="Helical" evidence="1">
    <location>
        <begin position="306"/>
        <end position="324"/>
    </location>
</feature>
<accession>A0A0D9NKP4</accession>
<reference evidence="3" key="1">
    <citation type="journal article" date="2014" name="BMC Genomics">
        <title>The genome sequence of the biocontrol fungus Metarhizium anisopliae and comparative genomics of Metarhizium species.</title>
        <authorList>
            <person name="Pattemore J.A."/>
            <person name="Hane J.K."/>
            <person name="Williams A.H."/>
            <person name="Wilson B.A."/>
            <person name="Stodart B.J."/>
            <person name="Ash G.J."/>
        </authorList>
    </citation>
    <scope>NUCLEOTIDE SEQUENCE [LARGE SCALE GENOMIC DNA]</scope>
    <source>
        <strain evidence="3">BRIP 53293</strain>
    </source>
</reference>
<keyword evidence="1" id="KW-0472">Membrane</keyword>
<keyword evidence="3" id="KW-1185">Reference proteome</keyword>
<dbReference type="OrthoDB" id="5152720at2759"/>
<organism evidence="2 3">
    <name type="scientific">Metarhizium anisopliae BRIP 53293</name>
    <dbReference type="NCBI Taxonomy" id="1291518"/>
    <lineage>
        <taxon>Eukaryota</taxon>
        <taxon>Fungi</taxon>
        <taxon>Dikarya</taxon>
        <taxon>Ascomycota</taxon>
        <taxon>Pezizomycotina</taxon>
        <taxon>Sordariomycetes</taxon>
        <taxon>Hypocreomycetidae</taxon>
        <taxon>Hypocreales</taxon>
        <taxon>Clavicipitaceae</taxon>
        <taxon>Metarhizium</taxon>
    </lineage>
</organism>
<dbReference type="Proteomes" id="UP000054544">
    <property type="component" value="Unassembled WGS sequence"/>
</dbReference>
<evidence type="ECO:0000313" key="3">
    <source>
        <dbReference type="Proteomes" id="UP000054544"/>
    </source>
</evidence>
<evidence type="ECO:0000313" key="2">
    <source>
        <dbReference type="EMBL" id="KJK74632.1"/>
    </source>
</evidence>
<keyword evidence="1" id="KW-1133">Transmembrane helix</keyword>
<evidence type="ECO:0000256" key="1">
    <source>
        <dbReference type="SAM" id="Phobius"/>
    </source>
</evidence>
<protein>
    <submittedName>
        <fullName evidence="2">Uncharacterized protein</fullName>
    </submittedName>
</protein>
<dbReference type="EMBL" id="KE384755">
    <property type="protein sequence ID" value="KJK74632.1"/>
    <property type="molecule type" value="Genomic_DNA"/>
</dbReference>
<keyword evidence="1" id="KW-0812">Transmembrane</keyword>
<name>A0A0D9NKP4_METAN</name>
<proteinExistence type="predicted"/>
<feature type="transmembrane region" description="Helical" evidence="1">
    <location>
        <begin position="273"/>
        <end position="294"/>
    </location>
</feature>